<evidence type="ECO:0000256" key="5">
    <source>
        <dbReference type="ARBA" id="ARBA00023010"/>
    </source>
</evidence>
<dbReference type="PANTHER" id="PTHR23138">
    <property type="entry name" value="RAN BINDING PROTEIN"/>
    <property type="match status" value="1"/>
</dbReference>
<protein>
    <submittedName>
        <fullName evidence="10">(wild Malaysian banana) hypothetical protein</fullName>
    </submittedName>
</protein>
<dbReference type="OMA" id="CANHCIL"/>
<dbReference type="SMART" id="SM00160">
    <property type="entry name" value="RanBD"/>
    <property type="match status" value="1"/>
</dbReference>
<dbReference type="FunFam" id="2.30.29.30:FF:000245">
    <property type="entry name" value="Ran-binding protein 1 b"/>
    <property type="match status" value="1"/>
</dbReference>
<dbReference type="AlphaFoldDB" id="A0A804KTK0"/>
<dbReference type="Proteomes" id="UP000012960">
    <property type="component" value="Unplaced"/>
</dbReference>
<dbReference type="InterPro" id="IPR045256">
    <property type="entry name" value="RanBP1_RanBD"/>
</dbReference>
<evidence type="ECO:0000313" key="10">
    <source>
        <dbReference type="EMBL" id="CAG1852795.1"/>
    </source>
</evidence>
<keyword evidence="3" id="KW-0509">mRNA transport</keyword>
<dbReference type="GO" id="GO:0015031">
    <property type="term" value="P:protein transport"/>
    <property type="evidence" value="ECO:0007669"/>
    <property type="project" value="UniProtKB-KW"/>
</dbReference>
<dbReference type="GO" id="GO:0006913">
    <property type="term" value="P:nucleocytoplasmic transport"/>
    <property type="evidence" value="ECO:0007669"/>
    <property type="project" value="InterPro"/>
</dbReference>
<feature type="domain" description="RanBD1" evidence="9">
    <location>
        <begin position="23"/>
        <end position="186"/>
    </location>
</feature>
<gene>
    <name evidence="10" type="ORF">GSMUA_310210.1</name>
</gene>
<dbReference type="InterPro" id="IPR000156">
    <property type="entry name" value="Ran_bind_dom"/>
</dbReference>
<evidence type="ECO:0000256" key="1">
    <source>
        <dbReference type="ARBA" id="ARBA00004567"/>
    </source>
</evidence>
<evidence type="ECO:0000256" key="2">
    <source>
        <dbReference type="ARBA" id="ARBA00022448"/>
    </source>
</evidence>
<dbReference type="GO" id="GO:0005737">
    <property type="term" value="C:cytoplasm"/>
    <property type="evidence" value="ECO:0000318"/>
    <property type="project" value="GO_Central"/>
</dbReference>
<dbReference type="Gene3D" id="2.30.29.30">
    <property type="entry name" value="Pleckstrin-homology domain (PH domain)/Phosphotyrosine-binding domain (PTB)"/>
    <property type="match status" value="2"/>
</dbReference>
<dbReference type="PANTHER" id="PTHR23138:SF87">
    <property type="entry name" value="E3 SUMO-PROTEIN LIGASE RANBP2"/>
    <property type="match status" value="1"/>
</dbReference>
<dbReference type="OrthoDB" id="2357150at2759"/>
<reference evidence="10" key="1">
    <citation type="submission" date="2021-03" db="EMBL/GenBank/DDBJ databases">
        <authorList>
            <consortium name="Genoscope - CEA"/>
            <person name="William W."/>
        </authorList>
    </citation>
    <scope>NUCLEOTIDE SEQUENCE</scope>
    <source>
        <strain evidence="10">Doubled-haploid Pahang</strain>
    </source>
</reference>
<dbReference type="PROSITE" id="PS50196">
    <property type="entry name" value="RANBD1"/>
    <property type="match status" value="1"/>
</dbReference>
<evidence type="ECO:0000256" key="6">
    <source>
        <dbReference type="ARBA" id="ARBA00023132"/>
    </source>
</evidence>
<evidence type="ECO:0000256" key="8">
    <source>
        <dbReference type="SAM" id="MobiDB-lite"/>
    </source>
</evidence>
<keyword evidence="6" id="KW-0906">Nuclear pore complex</keyword>
<feature type="compositionally biased region" description="Basic and acidic residues" evidence="8">
    <location>
        <begin position="1"/>
        <end position="11"/>
    </location>
</feature>
<dbReference type="EMBL" id="HG996476">
    <property type="protein sequence ID" value="CAG1852795.1"/>
    <property type="molecule type" value="Genomic_DNA"/>
</dbReference>
<evidence type="ECO:0000259" key="9">
    <source>
        <dbReference type="PROSITE" id="PS50196"/>
    </source>
</evidence>
<keyword evidence="4" id="KW-0653">Protein transport</keyword>
<feature type="region of interest" description="Disordered" evidence="8">
    <location>
        <begin position="1"/>
        <end position="24"/>
    </location>
</feature>
<keyword evidence="12" id="KW-1185">Reference proteome</keyword>
<keyword evidence="2" id="KW-0813">Transport</keyword>
<evidence type="ECO:0000256" key="7">
    <source>
        <dbReference type="ARBA" id="ARBA00023242"/>
    </source>
</evidence>
<evidence type="ECO:0000256" key="4">
    <source>
        <dbReference type="ARBA" id="ARBA00022927"/>
    </source>
</evidence>
<evidence type="ECO:0000256" key="3">
    <source>
        <dbReference type="ARBA" id="ARBA00022816"/>
    </source>
</evidence>
<dbReference type="SUPFAM" id="SSF50729">
    <property type="entry name" value="PH domain-like"/>
    <property type="match status" value="2"/>
</dbReference>
<dbReference type="GO" id="GO:0005643">
    <property type="term" value="C:nuclear pore"/>
    <property type="evidence" value="ECO:0000318"/>
    <property type="project" value="GO_Central"/>
</dbReference>
<dbReference type="EnsemblPlants" id="Ma10_t07260.1">
    <property type="protein sequence ID" value="Ma10_p07260.1"/>
    <property type="gene ID" value="Ma10_g07260"/>
</dbReference>
<keyword evidence="7" id="KW-0539">Nucleus</keyword>
<dbReference type="Gramene" id="Ma10_t07260.1">
    <property type="protein sequence ID" value="Ma10_p07260.1"/>
    <property type="gene ID" value="Ma10_g07260"/>
</dbReference>
<dbReference type="Pfam" id="PF00638">
    <property type="entry name" value="Ran_BP1"/>
    <property type="match status" value="2"/>
</dbReference>
<dbReference type="InterPro" id="IPR011993">
    <property type="entry name" value="PH-like_dom_sf"/>
</dbReference>
<evidence type="ECO:0000313" key="11">
    <source>
        <dbReference type="EnsemblPlants" id="Ma10_p07260.1"/>
    </source>
</evidence>
<proteinExistence type="predicted"/>
<sequence length="239" mass="26063">MASNDPDRQEEAAAGDDEDTGAQIAPIVTLSEVAVTTGEEEEDVLLDLKAKLYRFDKDGNQWKERGSGSVKLLKHTETGKVRLVMRQAKTLKICANHLGGPLVSVLGFWFYVYRRIGVCNFVVAVSVVPSIKIQEHAGNDKSCVWHASDFADGELKEEMFCIRFGSVENCKKFMEMIESITESLGEREEEESEDAAAAAAGLLDKLSVDGSQKAKAAAAEEEVAAKVEAKAEQSTKSED</sequence>
<dbReference type="CDD" id="cd13179">
    <property type="entry name" value="RanBD_RanBP1"/>
    <property type="match status" value="1"/>
</dbReference>
<dbReference type="GO" id="GO:0051028">
    <property type="term" value="P:mRNA transport"/>
    <property type="evidence" value="ECO:0007669"/>
    <property type="project" value="UniProtKB-KW"/>
</dbReference>
<organism evidence="11 12">
    <name type="scientific">Musa acuminata subsp. malaccensis</name>
    <name type="common">Wild banana</name>
    <name type="synonym">Musa malaccensis</name>
    <dbReference type="NCBI Taxonomy" id="214687"/>
    <lineage>
        <taxon>Eukaryota</taxon>
        <taxon>Viridiplantae</taxon>
        <taxon>Streptophyta</taxon>
        <taxon>Embryophyta</taxon>
        <taxon>Tracheophyta</taxon>
        <taxon>Spermatophyta</taxon>
        <taxon>Magnoliopsida</taxon>
        <taxon>Liliopsida</taxon>
        <taxon>Zingiberales</taxon>
        <taxon>Musaceae</taxon>
        <taxon>Musa</taxon>
    </lineage>
</organism>
<name>A0A804KTK0_MUSAM</name>
<accession>A0A804KTK0</accession>
<keyword evidence="5" id="KW-0811">Translocation</keyword>
<reference evidence="11" key="2">
    <citation type="submission" date="2021-05" db="UniProtKB">
        <authorList>
            <consortium name="EnsemblPlants"/>
        </authorList>
    </citation>
    <scope>IDENTIFICATION</scope>
    <source>
        <strain evidence="11">subsp. malaccensis</strain>
    </source>
</reference>
<evidence type="ECO:0000313" key="12">
    <source>
        <dbReference type="Proteomes" id="UP000012960"/>
    </source>
</evidence>
<comment type="subcellular location">
    <subcellularLocation>
        <location evidence="1">Nucleus</location>
        <location evidence="1">Nuclear pore complex</location>
    </subcellularLocation>
</comment>
<dbReference type="InterPro" id="IPR045255">
    <property type="entry name" value="RanBP1-like"/>
</dbReference>